<feature type="repeat" description="ANK" evidence="4">
    <location>
        <begin position="12"/>
        <end position="45"/>
    </location>
</feature>
<dbReference type="PROSITE" id="PS50297">
    <property type="entry name" value="ANK_REP_REGION"/>
    <property type="match status" value="1"/>
</dbReference>
<evidence type="ECO:0000313" key="8">
    <source>
        <dbReference type="EMBL" id="KAH0462446.1"/>
    </source>
</evidence>
<evidence type="ECO:0000256" key="3">
    <source>
        <dbReference type="ARBA" id="ARBA00023052"/>
    </source>
</evidence>
<proteinExistence type="predicted"/>
<dbReference type="GO" id="GO:0006086">
    <property type="term" value="P:pyruvate decarboxylation to acetyl-CoA"/>
    <property type="evidence" value="ECO:0007669"/>
    <property type="project" value="InterPro"/>
</dbReference>
<dbReference type="PANTHER" id="PTHR11624:SF112">
    <property type="entry name" value="PYRUVATE DEHYDROGENASE E1 COMPONENT SUBUNIT BETA-1, MITOCHONDRIAL"/>
    <property type="match status" value="1"/>
</dbReference>
<dbReference type="EC" id="1.2.4.1" evidence="5"/>
<evidence type="ECO:0000256" key="6">
    <source>
        <dbReference type="SAM" id="MobiDB-lite"/>
    </source>
</evidence>
<dbReference type="SUPFAM" id="SSF52518">
    <property type="entry name" value="Thiamin diphosphate-binding fold (THDP-binding)"/>
    <property type="match status" value="1"/>
</dbReference>
<dbReference type="GO" id="GO:0004739">
    <property type="term" value="F:pyruvate dehydrogenase (acetyl-transferring) activity"/>
    <property type="evidence" value="ECO:0007669"/>
    <property type="project" value="UniProtKB-UniRule"/>
</dbReference>
<evidence type="ECO:0000313" key="9">
    <source>
        <dbReference type="Proteomes" id="UP000775213"/>
    </source>
</evidence>
<keyword evidence="4" id="KW-0040">ANK repeat</keyword>
<evidence type="ECO:0000256" key="2">
    <source>
        <dbReference type="ARBA" id="ARBA00023002"/>
    </source>
</evidence>
<dbReference type="InterPro" id="IPR002110">
    <property type="entry name" value="Ankyrin_rpt"/>
</dbReference>
<dbReference type="SUPFAM" id="SSF48403">
    <property type="entry name" value="Ankyrin repeat"/>
    <property type="match status" value="1"/>
</dbReference>
<dbReference type="InterPro" id="IPR005475">
    <property type="entry name" value="Transketolase-like_Pyr-bd"/>
</dbReference>
<comment type="catalytic activity">
    <reaction evidence="5">
        <text>N(6)-[(R)-lipoyl]-L-lysyl-[protein] + pyruvate + H(+) = N(6)-[(R)-S(8)-acetyldihydrolipoyl]-L-lysyl-[protein] + CO2</text>
        <dbReference type="Rhea" id="RHEA:19189"/>
        <dbReference type="Rhea" id="RHEA-COMP:10474"/>
        <dbReference type="Rhea" id="RHEA-COMP:10478"/>
        <dbReference type="ChEBI" id="CHEBI:15361"/>
        <dbReference type="ChEBI" id="CHEBI:15378"/>
        <dbReference type="ChEBI" id="CHEBI:16526"/>
        <dbReference type="ChEBI" id="CHEBI:83099"/>
        <dbReference type="ChEBI" id="CHEBI:83111"/>
        <dbReference type="EC" id="1.2.4.1"/>
    </reaction>
</comment>
<keyword evidence="9" id="KW-1185">Reference proteome</keyword>
<organism evidence="8 9">
    <name type="scientific">Dendrobium chrysotoxum</name>
    <name type="common">Orchid</name>
    <dbReference type="NCBI Taxonomy" id="161865"/>
    <lineage>
        <taxon>Eukaryota</taxon>
        <taxon>Viridiplantae</taxon>
        <taxon>Streptophyta</taxon>
        <taxon>Embryophyta</taxon>
        <taxon>Tracheophyta</taxon>
        <taxon>Spermatophyta</taxon>
        <taxon>Magnoliopsida</taxon>
        <taxon>Liliopsida</taxon>
        <taxon>Asparagales</taxon>
        <taxon>Orchidaceae</taxon>
        <taxon>Epidendroideae</taxon>
        <taxon>Malaxideae</taxon>
        <taxon>Dendrobiinae</taxon>
        <taxon>Dendrobium</taxon>
    </lineage>
</organism>
<comment type="function">
    <text evidence="5">The pyruvate dehydrogenase complex catalyzes the overall conversion of pyruvate to acetyl-CoA and CO2.</text>
</comment>
<feature type="region of interest" description="Disordered" evidence="6">
    <location>
        <begin position="246"/>
        <end position="292"/>
    </location>
</feature>
<evidence type="ECO:0000256" key="4">
    <source>
        <dbReference type="PROSITE-ProRule" id="PRU00023"/>
    </source>
</evidence>
<keyword evidence="3 5" id="KW-0786">Thiamine pyrophosphate</keyword>
<dbReference type="InterPro" id="IPR027110">
    <property type="entry name" value="PDHB_mito-type"/>
</dbReference>
<protein>
    <recommendedName>
        <fullName evidence="5">Pyruvate dehydrogenase E1 component subunit beta</fullName>
        <ecNumber evidence="5">1.2.4.1</ecNumber>
    </recommendedName>
</protein>
<comment type="caution">
    <text evidence="8">The sequence shown here is derived from an EMBL/GenBank/DDBJ whole genome shotgun (WGS) entry which is preliminary data.</text>
</comment>
<dbReference type="PANTHER" id="PTHR11624">
    <property type="entry name" value="DEHYDROGENASE RELATED"/>
    <property type="match status" value="1"/>
</dbReference>
<name>A0AAV7H0C1_DENCH</name>
<evidence type="ECO:0000256" key="1">
    <source>
        <dbReference type="ARBA" id="ARBA00001964"/>
    </source>
</evidence>
<dbReference type="PROSITE" id="PS50088">
    <property type="entry name" value="ANK_REPEAT"/>
    <property type="match status" value="1"/>
</dbReference>
<dbReference type="EMBL" id="JAGFBR010000009">
    <property type="protein sequence ID" value="KAH0462446.1"/>
    <property type="molecule type" value="Genomic_DNA"/>
</dbReference>
<evidence type="ECO:0000256" key="5">
    <source>
        <dbReference type="RuleBase" id="RU364074"/>
    </source>
</evidence>
<dbReference type="Pfam" id="PF02779">
    <property type="entry name" value="Transket_pyr"/>
    <property type="match status" value="1"/>
</dbReference>
<dbReference type="SMART" id="SM00861">
    <property type="entry name" value="Transket_pyr"/>
    <property type="match status" value="1"/>
</dbReference>
<reference evidence="8 9" key="1">
    <citation type="journal article" date="2021" name="Hortic Res">
        <title>Chromosome-scale assembly of the Dendrobium chrysotoxum genome enhances the understanding of orchid evolution.</title>
        <authorList>
            <person name="Zhang Y."/>
            <person name="Zhang G.Q."/>
            <person name="Zhang D."/>
            <person name="Liu X.D."/>
            <person name="Xu X.Y."/>
            <person name="Sun W.H."/>
            <person name="Yu X."/>
            <person name="Zhu X."/>
            <person name="Wang Z.W."/>
            <person name="Zhao X."/>
            <person name="Zhong W.Y."/>
            <person name="Chen H."/>
            <person name="Yin W.L."/>
            <person name="Huang T."/>
            <person name="Niu S.C."/>
            <person name="Liu Z.J."/>
        </authorList>
    </citation>
    <scope>NUCLEOTIDE SEQUENCE [LARGE SCALE GENOMIC DNA]</scope>
    <source>
        <strain evidence="8">Lindl</strain>
    </source>
</reference>
<accession>A0AAV7H0C1</accession>
<dbReference type="Proteomes" id="UP000775213">
    <property type="component" value="Unassembled WGS sequence"/>
</dbReference>
<keyword evidence="2 5" id="KW-0560">Oxidoreductase</keyword>
<feature type="domain" description="Transketolase-like pyrimidine-binding" evidence="7">
    <location>
        <begin position="19"/>
        <end position="187"/>
    </location>
</feature>
<gene>
    <name evidence="8" type="ORF">IEQ34_010021</name>
</gene>
<dbReference type="InterPro" id="IPR036770">
    <property type="entry name" value="Ankyrin_rpt-contain_sf"/>
</dbReference>
<feature type="compositionally biased region" description="Pro residues" evidence="6">
    <location>
        <begin position="246"/>
        <end position="263"/>
    </location>
</feature>
<keyword evidence="5" id="KW-0670">Pyruvate</keyword>
<dbReference type="Gene3D" id="3.40.50.970">
    <property type="match status" value="1"/>
</dbReference>
<comment type="cofactor">
    <cofactor evidence="1 5">
        <name>thiamine diphosphate</name>
        <dbReference type="ChEBI" id="CHEBI:58937"/>
    </cofactor>
</comment>
<dbReference type="InterPro" id="IPR029061">
    <property type="entry name" value="THDP-binding"/>
</dbReference>
<evidence type="ECO:0000259" key="7">
    <source>
        <dbReference type="SMART" id="SM00861"/>
    </source>
</evidence>
<dbReference type="AlphaFoldDB" id="A0AAV7H0C1"/>
<sequence length="315" mass="33078">MGLANVNLKNDKGYTPLHISAKRREPAVIVSLLIKGASALETTGDGQSVVSRGLLEKYSPERVRDTPITEAGFAGIGVGVAYYGLRLVVEFMTFNFSMQVENPIVAIDHIINSAAKLNYMSTCQLSMPIVFRGPNGTAAGVGAQHSQALNMSLALHFAGPPHEALHIAGQPPEAPLFAGPPPEALHFAEPPPEALLFAGPPPEALLFAGPPPEALLFAGPPPEALHFVGPPSEALHFARPPPEALLFSEPPPDVLSSAGPPPEVWTSAEAPPDARGSIGPPLEAQTSAKASPDVQSYIGTLTKVLLTSDIRLRSF</sequence>